<dbReference type="Proteomes" id="UP001164439">
    <property type="component" value="Chromosome"/>
</dbReference>
<protein>
    <submittedName>
        <fullName evidence="2">Uncharacterized protein</fullName>
    </submittedName>
</protein>
<reference evidence="2" key="1">
    <citation type="submission" date="2022-12" db="EMBL/GenBank/DDBJ databases">
        <authorList>
            <person name="Ruckert C."/>
            <person name="Busche T."/>
            <person name="Kalinowski J."/>
            <person name="Wittmann C."/>
        </authorList>
    </citation>
    <scope>NUCLEOTIDE SEQUENCE</scope>
    <source>
        <strain evidence="2">DSM 40467</strain>
    </source>
</reference>
<gene>
    <name evidence="2" type="ORF">STRCI_001237</name>
</gene>
<feature type="region of interest" description="Disordered" evidence="1">
    <location>
        <begin position="30"/>
        <end position="54"/>
    </location>
</feature>
<organism evidence="2 3">
    <name type="scientific">Streptomyces cinnabarinus</name>
    <dbReference type="NCBI Taxonomy" id="67287"/>
    <lineage>
        <taxon>Bacteria</taxon>
        <taxon>Bacillati</taxon>
        <taxon>Actinomycetota</taxon>
        <taxon>Actinomycetes</taxon>
        <taxon>Kitasatosporales</taxon>
        <taxon>Streptomycetaceae</taxon>
        <taxon>Streptomyces</taxon>
    </lineage>
</organism>
<evidence type="ECO:0000256" key="1">
    <source>
        <dbReference type="SAM" id="MobiDB-lite"/>
    </source>
</evidence>
<dbReference type="RefSeq" id="WP_269657826.1">
    <property type="nucleotide sequence ID" value="NZ_CP114413.1"/>
</dbReference>
<sequence length="172" mass="18909">MTATSELQALTSQTWAGHWHGFGPWVGSPDTYAKEGNRRPAHAIQPDPSSDHATRYREAASEFATGSVPPLMSGHWLLKRGQAARARTWTDITDAVEWLKGVYTTTPPFERTDGKRAYVALDVKLAYAYDVLPRGVDVAWVHHTQARGLFSASVVCCPNLFHPDIACPLPPA</sequence>
<dbReference type="EMBL" id="CP114413">
    <property type="protein sequence ID" value="WAZ20138.1"/>
    <property type="molecule type" value="Genomic_DNA"/>
</dbReference>
<proteinExistence type="predicted"/>
<evidence type="ECO:0000313" key="3">
    <source>
        <dbReference type="Proteomes" id="UP001164439"/>
    </source>
</evidence>
<accession>A0ABY7K7P4</accession>
<keyword evidence="3" id="KW-1185">Reference proteome</keyword>
<evidence type="ECO:0000313" key="2">
    <source>
        <dbReference type="EMBL" id="WAZ20138.1"/>
    </source>
</evidence>
<name>A0ABY7K7P4_9ACTN</name>